<accession>A0A6M3L714</accession>
<reference evidence="1" key="1">
    <citation type="submission" date="2020-03" db="EMBL/GenBank/DDBJ databases">
        <title>The deep terrestrial virosphere.</title>
        <authorList>
            <person name="Holmfeldt K."/>
            <person name="Nilsson E."/>
            <person name="Simone D."/>
            <person name="Lopez-Fernandez M."/>
            <person name="Wu X."/>
            <person name="de Brujin I."/>
            <person name="Lundin D."/>
            <person name="Andersson A."/>
            <person name="Bertilsson S."/>
            <person name="Dopson M."/>
        </authorList>
    </citation>
    <scope>NUCLEOTIDE SEQUENCE</scope>
    <source>
        <strain evidence="1">MM415B02625</strain>
    </source>
</reference>
<evidence type="ECO:0000313" key="1">
    <source>
        <dbReference type="EMBL" id="QJA89025.1"/>
    </source>
</evidence>
<dbReference type="AlphaFoldDB" id="A0A6M3L714"/>
<dbReference type="EMBL" id="MT142818">
    <property type="protein sequence ID" value="QJA89025.1"/>
    <property type="molecule type" value="Genomic_DNA"/>
</dbReference>
<sequence>MSNVANFIEVVVLDDKISVGDFIYVNKNGARKATYSSGNYYALTTAQKGETLKCSVIPGNEDKRWEE</sequence>
<protein>
    <submittedName>
        <fullName evidence="1">Uncharacterized protein</fullName>
    </submittedName>
</protein>
<proteinExistence type="predicted"/>
<name>A0A6M3L714_9ZZZZ</name>
<organism evidence="1">
    <name type="scientific">viral metagenome</name>
    <dbReference type="NCBI Taxonomy" id="1070528"/>
    <lineage>
        <taxon>unclassified sequences</taxon>
        <taxon>metagenomes</taxon>
        <taxon>organismal metagenomes</taxon>
    </lineage>
</organism>
<gene>
    <name evidence="1" type="ORF">MM415B02625_0003</name>
</gene>